<evidence type="ECO:0000313" key="2">
    <source>
        <dbReference type="Proteomes" id="UP000289340"/>
    </source>
</evidence>
<organism evidence="1 2">
    <name type="scientific">Glycine soja</name>
    <name type="common">Wild soybean</name>
    <dbReference type="NCBI Taxonomy" id="3848"/>
    <lineage>
        <taxon>Eukaryota</taxon>
        <taxon>Viridiplantae</taxon>
        <taxon>Streptophyta</taxon>
        <taxon>Embryophyta</taxon>
        <taxon>Tracheophyta</taxon>
        <taxon>Spermatophyta</taxon>
        <taxon>Magnoliopsida</taxon>
        <taxon>eudicotyledons</taxon>
        <taxon>Gunneridae</taxon>
        <taxon>Pentapetalae</taxon>
        <taxon>rosids</taxon>
        <taxon>fabids</taxon>
        <taxon>Fabales</taxon>
        <taxon>Fabaceae</taxon>
        <taxon>Papilionoideae</taxon>
        <taxon>50 kb inversion clade</taxon>
        <taxon>NPAAA clade</taxon>
        <taxon>indigoferoid/millettioid clade</taxon>
        <taxon>Phaseoleae</taxon>
        <taxon>Glycine</taxon>
        <taxon>Glycine subgen. Soja</taxon>
    </lineage>
</organism>
<sequence>MNNKECVNPNLLQPSRVDVHIHFSVCDFSTIKTLVSSYLGMRVGWQWCAAEEKEASTSTTSIIFNTVGRAHYAFDIYSLPIQQPPTPDRELRLTDGHFVNFNGHFLSNFPPHTPLLSNSFTSPREMTSFILPPPQGEKDRFWNPLPQTESKSLSSATLLFISPDSTRIGYHRCRGEPDNHSSPQLLLESVKSLVPGLSLFRFVGEFPAFSPSGDRFAYNDMP</sequence>
<comment type="caution">
    <text evidence="1">The sequence shown here is derived from an EMBL/GenBank/DDBJ whole genome shotgun (WGS) entry which is preliminary data.</text>
</comment>
<dbReference type="EMBL" id="QZWG01000006">
    <property type="protein sequence ID" value="RZC06994.1"/>
    <property type="molecule type" value="Genomic_DNA"/>
</dbReference>
<accession>A0A445K869</accession>
<dbReference type="Proteomes" id="UP000289340">
    <property type="component" value="Chromosome 6"/>
</dbReference>
<dbReference type="AlphaFoldDB" id="A0A445K869"/>
<protein>
    <submittedName>
        <fullName evidence="1">Uncharacterized protein</fullName>
    </submittedName>
</protein>
<evidence type="ECO:0000313" key="1">
    <source>
        <dbReference type="EMBL" id="RZC06994.1"/>
    </source>
</evidence>
<reference evidence="1 2" key="1">
    <citation type="submission" date="2018-09" db="EMBL/GenBank/DDBJ databases">
        <title>A high-quality reference genome of wild soybean provides a powerful tool to mine soybean genomes.</title>
        <authorList>
            <person name="Xie M."/>
            <person name="Chung C.Y.L."/>
            <person name="Li M.-W."/>
            <person name="Wong F.-L."/>
            <person name="Chan T.-F."/>
            <person name="Lam H.-M."/>
        </authorList>
    </citation>
    <scope>NUCLEOTIDE SEQUENCE [LARGE SCALE GENOMIC DNA]</scope>
    <source>
        <strain evidence="2">cv. W05</strain>
        <tissue evidence="1">Hypocotyl of etiolated seedlings</tissue>
    </source>
</reference>
<keyword evidence="2" id="KW-1185">Reference proteome</keyword>
<dbReference type="PANTHER" id="PTHR32161">
    <property type="entry name" value="DPP6 N-TERMINAL DOMAIN-LIKE PROTEIN"/>
    <property type="match status" value="1"/>
</dbReference>
<dbReference type="PANTHER" id="PTHR32161:SF8">
    <property type="entry name" value="DPP6 N-TERMINAL DOMAIN-LIKE PROTEIN"/>
    <property type="match status" value="1"/>
</dbReference>
<proteinExistence type="predicted"/>
<name>A0A445K869_GLYSO</name>
<gene>
    <name evidence="1" type="ORF">D0Y65_014423</name>
</gene>